<dbReference type="KEGG" id="pdic:118502325"/>
<dbReference type="GeneID" id="118502325"/>
<evidence type="ECO:0000313" key="2">
    <source>
        <dbReference type="RefSeq" id="XP_035890347.1"/>
    </source>
</evidence>
<dbReference type="RefSeq" id="XP_035890347.1">
    <property type="nucleotide sequence ID" value="XM_036034454.1"/>
</dbReference>
<keyword evidence="1" id="KW-1185">Reference proteome</keyword>
<gene>
    <name evidence="2" type="primary">LOC118502325</name>
</gene>
<proteinExistence type="predicted"/>
<name>A0A7E6EHB8_9CHIR</name>
<sequence length="225" mass="24759">MHFSLNFSAPDPSLLILFSASLSLDSHFPSVPASFPCLARAIPFISNCLFAGGWARWVLPYTRFSPASSSPPLFFSVPPSSVSTPGCPPPFFSLPQKRYPALEHQPATFQRSFKGSWVSSLALPLPPPRAAVGASSHVLELSKLMWLIMMQIVLDGYADETGEYRLNKKFLQSLRLLHNLTSGLVSVVVGATRLQNIVLKHLGITEEQPPKRHCCTSSRPEENNN</sequence>
<evidence type="ECO:0000313" key="1">
    <source>
        <dbReference type="Proteomes" id="UP000504628"/>
    </source>
</evidence>
<dbReference type="InParanoid" id="A0A7E6EHB8"/>
<protein>
    <submittedName>
        <fullName evidence="2">Uncharacterized protein LOC118502325</fullName>
    </submittedName>
</protein>
<reference evidence="2" key="1">
    <citation type="submission" date="2025-08" db="UniProtKB">
        <authorList>
            <consortium name="RefSeq"/>
        </authorList>
    </citation>
    <scope>IDENTIFICATION</scope>
    <source>
        <tissue evidence="2">Muscle</tissue>
    </source>
</reference>
<accession>A0A7E6EHB8</accession>
<organism evidence="1 2">
    <name type="scientific">Phyllostomus discolor</name>
    <name type="common">pale spear-nosed bat</name>
    <dbReference type="NCBI Taxonomy" id="89673"/>
    <lineage>
        <taxon>Eukaryota</taxon>
        <taxon>Metazoa</taxon>
        <taxon>Chordata</taxon>
        <taxon>Craniata</taxon>
        <taxon>Vertebrata</taxon>
        <taxon>Euteleostomi</taxon>
        <taxon>Mammalia</taxon>
        <taxon>Eutheria</taxon>
        <taxon>Laurasiatheria</taxon>
        <taxon>Chiroptera</taxon>
        <taxon>Yangochiroptera</taxon>
        <taxon>Phyllostomidae</taxon>
        <taxon>Phyllostominae</taxon>
        <taxon>Phyllostomus</taxon>
    </lineage>
</organism>
<dbReference type="AlphaFoldDB" id="A0A7E6EHB8"/>
<dbReference type="Proteomes" id="UP000504628">
    <property type="component" value="Chromosome 8"/>
</dbReference>